<protein>
    <submittedName>
        <fullName evidence="1">Uncharacterized protein</fullName>
    </submittedName>
</protein>
<comment type="caution">
    <text evidence="1">The sequence shown here is derived from an EMBL/GenBank/DDBJ whole genome shotgun (WGS) entry which is preliminary data.</text>
</comment>
<evidence type="ECO:0000313" key="1">
    <source>
        <dbReference type="EMBL" id="EJX04870.1"/>
    </source>
</evidence>
<gene>
    <name evidence="1" type="ORF">EVA_07036</name>
</gene>
<reference evidence="1" key="1">
    <citation type="journal article" date="2012" name="PLoS ONE">
        <title>Gene sets for utilization of primary and secondary nutrition supplies in the distal gut of endangered iberian lynx.</title>
        <authorList>
            <person name="Alcaide M."/>
            <person name="Messina E."/>
            <person name="Richter M."/>
            <person name="Bargiela R."/>
            <person name="Peplies J."/>
            <person name="Huws S.A."/>
            <person name="Newbold C.J."/>
            <person name="Golyshin P.N."/>
            <person name="Simon M.A."/>
            <person name="Lopez G."/>
            <person name="Yakimov M.M."/>
            <person name="Ferrer M."/>
        </authorList>
    </citation>
    <scope>NUCLEOTIDE SEQUENCE</scope>
</reference>
<sequence length="38" mass="4321">MKKSAKAGEKGGGKRVMSFIYLIFAVYIRKTKGKRCIR</sequence>
<accession>J9GW78</accession>
<dbReference type="AlphaFoldDB" id="J9GW78"/>
<proteinExistence type="predicted"/>
<dbReference type="EMBL" id="AMCI01001659">
    <property type="protein sequence ID" value="EJX04870.1"/>
    <property type="molecule type" value="Genomic_DNA"/>
</dbReference>
<name>J9GW78_9ZZZZ</name>
<organism evidence="1">
    <name type="scientific">gut metagenome</name>
    <dbReference type="NCBI Taxonomy" id="749906"/>
    <lineage>
        <taxon>unclassified sequences</taxon>
        <taxon>metagenomes</taxon>
        <taxon>organismal metagenomes</taxon>
    </lineage>
</organism>